<keyword evidence="3" id="KW-1185">Reference proteome</keyword>
<dbReference type="InterPro" id="IPR011009">
    <property type="entry name" value="Kinase-like_dom_sf"/>
</dbReference>
<dbReference type="InterPro" id="IPR001245">
    <property type="entry name" value="Ser-Thr/Tyr_kinase_cat_dom"/>
</dbReference>
<dbReference type="OrthoDB" id="10261027at2759"/>
<dbReference type="PANTHER" id="PTHR44329">
    <property type="entry name" value="SERINE/THREONINE-PROTEIN KINASE TNNI3K-RELATED"/>
    <property type="match status" value="1"/>
</dbReference>
<dbReference type="Proteomes" id="UP000789759">
    <property type="component" value="Unassembled WGS sequence"/>
</dbReference>
<gene>
    <name evidence="2" type="ORF">CPELLU_LOCUS665</name>
</gene>
<dbReference type="AlphaFoldDB" id="A0A9N8Z1G5"/>
<dbReference type="GO" id="GO:0004674">
    <property type="term" value="F:protein serine/threonine kinase activity"/>
    <property type="evidence" value="ECO:0007669"/>
    <property type="project" value="TreeGrafter"/>
</dbReference>
<sequence>MPPTRKEEDKLLKLELSIKRKFCCYTINSYRYDKSLLTYESCKCLDNTITTSSQIFGIAPFTEPQKFKNINYKQDKKSDIYGLGVIFWEISSCCPPFCNLDPNALILEICKGLREKAVDGTPKDYVQLYSDCWHENPTYRPEICDILFCLTKISSTLGGNSLNPFFNSKRSFHNIIESENKVDDLTIISNSKYSTVHDETKEACLEKLGKNGMINNFCWDEFEILSTGVLTKARWKTRYIEIALKSVVDSEQFCDYQEVGQFH</sequence>
<name>A0A9N8Z1G5_9GLOM</name>
<dbReference type="Pfam" id="PF07714">
    <property type="entry name" value="PK_Tyr_Ser-Thr"/>
    <property type="match status" value="1"/>
</dbReference>
<reference evidence="2" key="1">
    <citation type="submission" date="2021-06" db="EMBL/GenBank/DDBJ databases">
        <authorList>
            <person name="Kallberg Y."/>
            <person name="Tangrot J."/>
            <person name="Rosling A."/>
        </authorList>
    </citation>
    <scope>NUCLEOTIDE SEQUENCE</scope>
    <source>
        <strain evidence="2">FL966</strain>
    </source>
</reference>
<dbReference type="InterPro" id="IPR000719">
    <property type="entry name" value="Prot_kinase_dom"/>
</dbReference>
<feature type="domain" description="Protein kinase" evidence="1">
    <location>
        <begin position="1"/>
        <end position="166"/>
    </location>
</feature>
<dbReference type="PROSITE" id="PS50011">
    <property type="entry name" value="PROTEIN_KINASE_DOM"/>
    <property type="match status" value="1"/>
</dbReference>
<proteinExistence type="predicted"/>
<dbReference type="SUPFAM" id="SSF56112">
    <property type="entry name" value="Protein kinase-like (PK-like)"/>
    <property type="match status" value="1"/>
</dbReference>
<accession>A0A9N8Z1G5</accession>
<organism evidence="2 3">
    <name type="scientific">Cetraspora pellucida</name>
    <dbReference type="NCBI Taxonomy" id="1433469"/>
    <lineage>
        <taxon>Eukaryota</taxon>
        <taxon>Fungi</taxon>
        <taxon>Fungi incertae sedis</taxon>
        <taxon>Mucoromycota</taxon>
        <taxon>Glomeromycotina</taxon>
        <taxon>Glomeromycetes</taxon>
        <taxon>Diversisporales</taxon>
        <taxon>Gigasporaceae</taxon>
        <taxon>Cetraspora</taxon>
    </lineage>
</organism>
<evidence type="ECO:0000313" key="3">
    <source>
        <dbReference type="Proteomes" id="UP000789759"/>
    </source>
</evidence>
<evidence type="ECO:0000313" key="2">
    <source>
        <dbReference type="EMBL" id="CAG8461951.1"/>
    </source>
</evidence>
<dbReference type="Gene3D" id="1.10.510.10">
    <property type="entry name" value="Transferase(Phosphotransferase) domain 1"/>
    <property type="match status" value="1"/>
</dbReference>
<dbReference type="InterPro" id="IPR051681">
    <property type="entry name" value="Ser/Thr_Kinases-Pseudokinases"/>
</dbReference>
<dbReference type="GO" id="GO:0005524">
    <property type="term" value="F:ATP binding"/>
    <property type="evidence" value="ECO:0007669"/>
    <property type="project" value="InterPro"/>
</dbReference>
<protein>
    <submittedName>
        <fullName evidence="2">13925_t:CDS:1</fullName>
    </submittedName>
</protein>
<comment type="caution">
    <text evidence="2">The sequence shown here is derived from an EMBL/GenBank/DDBJ whole genome shotgun (WGS) entry which is preliminary data.</text>
</comment>
<dbReference type="EMBL" id="CAJVQA010000198">
    <property type="protein sequence ID" value="CAG8461951.1"/>
    <property type="molecule type" value="Genomic_DNA"/>
</dbReference>
<evidence type="ECO:0000259" key="1">
    <source>
        <dbReference type="PROSITE" id="PS50011"/>
    </source>
</evidence>